<comment type="caution">
    <text evidence="1">The sequence shown here is derived from an EMBL/GenBank/DDBJ whole genome shotgun (WGS) entry which is preliminary data.</text>
</comment>
<name>A0A9Q1H8K1_HOLLE</name>
<protein>
    <submittedName>
        <fullName evidence="1">Uncharacterized protein</fullName>
    </submittedName>
</protein>
<accession>A0A9Q1H8K1</accession>
<evidence type="ECO:0000313" key="2">
    <source>
        <dbReference type="Proteomes" id="UP001152320"/>
    </source>
</evidence>
<dbReference type="PANTHER" id="PTHR46704:SF1">
    <property type="entry name" value="TELOMERE LENGTH REGULATION PROTEIN TEL2 HOMOLOG"/>
    <property type="match status" value="1"/>
</dbReference>
<dbReference type="PANTHER" id="PTHR46704">
    <property type="entry name" value="CXC DOMAIN-CONTAINING PROTEIN-RELATED"/>
    <property type="match status" value="1"/>
</dbReference>
<gene>
    <name evidence="1" type="ORF">HOLleu_20584</name>
</gene>
<dbReference type="Proteomes" id="UP001152320">
    <property type="component" value="Chromosome 9"/>
</dbReference>
<dbReference type="OrthoDB" id="5975977at2759"/>
<keyword evidence="2" id="KW-1185">Reference proteome</keyword>
<dbReference type="EMBL" id="JAIZAY010000009">
    <property type="protein sequence ID" value="KAJ8036568.1"/>
    <property type="molecule type" value="Genomic_DNA"/>
</dbReference>
<evidence type="ECO:0000313" key="1">
    <source>
        <dbReference type="EMBL" id="KAJ8036568.1"/>
    </source>
</evidence>
<proteinExistence type="predicted"/>
<sequence length="335" mass="38319">MDPQNTRERQTHQLRNNLLERDRHTIRVYTEPDVLIDLIRQPTPKTELKEKYAANRTFCLLQVGRIPSKFRLPDQTFVNLPTMPPWQIFDHHDSVAGNAVSADNNDINEETTDGRATTHATTVVLYQTCHFGPLPQTRMFADHSQRLKSLKTQDVSQTMLEFSAYGKKPPVTNFVRKMQQERFMCNEGLSSLICQMDLAWALVRLCPTRLFEVELIPSPTGEQQVSSWTGFNVIIHQSIQMHTTVGYCPMIHGSSTEFSTVYTLMKKIQAIMISLGQSYTVITFDLAICIKAKEIQWCQPEEFANTVIRMGGLHIILNYLSLMEKSMKGQVCKTC</sequence>
<dbReference type="AlphaFoldDB" id="A0A9Q1H8K1"/>
<reference evidence="1" key="1">
    <citation type="submission" date="2021-10" db="EMBL/GenBank/DDBJ databases">
        <title>Tropical sea cucumber genome reveals ecological adaptation and Cuvierian tubules defense mechanism.</title>
        <authorList>
            <person name="Chen T."/>
        </authorList>
    </citation>
    <scope>NUCLEOTIDE SEQUENCE</scope>
    <source>
        <strain evidence="1">Nanhai2018</strain>
        <tissue evidence="1">Muscle</tissue>
    </source>
</reference>
<organism evidence="1 2">
    <name type="scientific">Holothuria leucospilota</name>
    <name type="common">Black long sea cucumber</name>
    <name type="synonym">Mertensiothuria leucospilota</name>
    <dbReference type="NCBI Taxonomy" id="206669"/>
    <lineage>
        <taxon>Eukaryota</taxon>
        <taxon>Metazoa</taxon>
        <taxon>Echinodermata</taxon>
        <taxon>Eleutherozoa</taxon>
        <taxon>Echinozoa</taxon>
        <taxon>Holothuroidea</taxon>
        <taxon>Aspidochirotacea</taxon>
        <taxon>Aspidochirotida</taxon>
        <taxon>Holothuriidae</taxon>
        <taxon>Holothuria</taxon>
    </lineage>
</organism>